<evidence type="ECO:0008006" key="4">
    <source>
        <dbReference type="Google" id="ProtNLM"/>
    </source>
</evidence>
<feature type="transmembrane region" description="Helical" evidence="1">
    <location>
        <begin position="103"/>
        <end position="120"/>
    </location>
</feature>
<comment type="caution">
    <text evidence="2">The sequence shown here is derived from an EMBL/GenBank/DDBJ whole genome shotgun (WGS) entry which is preliminary data.</text>
</comment>
<reference evidence="2 3" key="1">
    <citation type="submission" date="2016-09" db="EMBL/GenBank/DDBJ databases">
        <title>Complete genome of Desulfosporosinus sp. OL.</title>
        <authorList>
            <person name="Mardanov A."/>
            <person name="Beletsky A."/>
            <person name="Panova A."/>
            <person name="Karnachuk O."/>
            <person name="Ravin N."/>
        </authorList>
    </citation>
    <scope>NUCLEOTIDE SEQUENCE [LARGE SCALE GENOMIC DNA]</scope>
    <source>
        <strain evidence="2 3">OL</strain>
    </source>
</reference>
<keyword evidence="1" id="KW-0812">Transmembrane</keyword>
<gene>
    <name evidence="2" type="ORF">DSOL_3215</name>
</gene>
<evidence type="ECO:0000313" key="2">
    <source>
        <dbReference type="EMBL" id="OLN30083.1"/>
    </source>
</evidence>
<keyword evidence="1" id="KW-0472">Membrane</keyword>
<dbReference type="OrthoDB" id="9780661at2"/>
<dbReference type="EMBL" id="MLBF01000027">
    <property type="protein sequence ID" value="OLN30083.1"/>
    <property type="molecule type" value="Genomic_DNA"/>
</dbReference>
<accession>A0A1Q8QRV7</accession>
<proteinExistence type="predicted"/>
<feature type="transmembrane region" description="Helical" evidence="1">
    <location>
        <begin position="249"/>
        <end position="266"/>
    </location>
</feature>
<feature type="transmembrane region" description="Helical" evidence="1">
    <location>
        <begin position="278"/>
        <end position="299"/>
    </location>
</feature>
<feature type="transmembrane region" description="Helical" evidence="1">
    <location>
        <begin position="6"/>
        <end position="28"/>
    </location>
</feature>
<organism evidence="2 3">
    <name type="scientific">Desulfosporosinus metallidurans</name>
    <dbReference type="NCBI Taxonomy" id="1888891"/>
    <lineage>
        <taxon>Bacteria</taxon>
        <taxon>Bacillati</taxon>
        <taxon>Bacillota</taxon>
        <taxon>Clostridia</taxon>
        <taxon>Eubacteriales</taxon>
        <taxon>Desulfitobacteriaceae</taxon>
        <taxon>Desulfosporosinus</taxon>
    </lineage>
</organism>
<dbReference type="RefSeq" id="WP_075365738.1">
    <property type="nucleotide sequence ID" value="NZ_MLBF01000027.1"/>
</dbReference>
<dbReference type="STRING" id="1888891.DSOL_3215"/>
<feature type="transmembrane region" description="Helical" evidence="1">
    <location>
        <begin position="78"/>
        <end position="97"/>
    </location>
</feature>
<keyword evidence="1" id="KW-1133">Transmembrane helix</keyword>
<sequence length="309" mass="34800">MTAVQLIACIGLIAGAFALFGISPIAFTDSLFSFLSKRPKSIKDEINEATKRKKPSFLRREIMEAQDILALTGRSSRFSLVCACSLLLFAVGASIAILMQNVFLVPVLAVGLMFLPFWYIRLTATHYKKNIAAELETALSIITTAYLRNEDILTAVEENILYLNPPVRNVFAEFLTQARLINPDVDATLKTMKPKIENEVFQEWCDAIAACQYDRSLKTTLTPIVSKLSDMRIVNSELEYLVFEPRKEFIIMAILVIGNIPVMYFLNKSWYDTLMHTTVGQLVLAICAAAIFFSTAFVIKLTKPIEYRR</sequence>
<dbReference type="AlphaFoldDB" id="A0A1Q8QRV7"/>
<dbReference type="Proteomes" id="UP000186102">
    <property type="component" value="Unassembled WGS sequence"/>
</dbReference>
<evidence type="ECO:0000256" key="1">
    <source>
        <dbReference type="SAM" id="Phobius"/>
    </source>
</evidence>
<protein>
    <recommendedName>
        <fullName evidence="4">Flp pilus assembly protein TadB</fullName>
    </recommendedName>
</protein>
<keyword evidence="3" id="KW-1185">Reference proteome</keyword>
<name>A0A1Q8QRV7_9FIRM</name>
<evidence type="ECO:0000313" key="3">
    <source>
        <dbReference type="Proteomes" id="UP000186102"/>
    </source>
</evidence>